<proteinExistence type="predicted"/>
<dbReference type="Pfam" id="PF04776">
    <property type="entry name" value="protein_MS5"/>
    <property type="match status" value="1"/>
</dbReference>
<dbReference type="InterPro" id="IPR006462">
    <property type="entry name" value="MS5"/>
</dbReference>
<dbReference type="AlphaFoldDB" id="A0A1J3IE72"/>
<accession>A0A1J3IE72</accession>
<gene>
    <name evidence="2" type="ORF">MP_TR18128_c0_g1_i1_g.51937</name>
</gene>
<sequence length="330" mass="36858">MADFIMKVEASNTFSVTALDRALPPYSPPGNERSRSGCSEATDPSQRAVYDPSHPPPDLISPCYYGYVPKTSFLTPPGCIFKVPALPTPPPPGIIDGGDITFRTSYEEQAQDGMLVETRLFGRIGLHCYNLEKGTNFQFLGLDKEITTALFYRTVILGAEDPIRNIKAKFSTYVCYGKENEGCFTVHTLSARKVSPPPADGPSQNSHHGVSSLWMPNWLPKNAVNKLHYYEMNESEVQENKDWLLVYAELALYSWLGYGYQLMYALPLEVVKVFVQTTEDVEPKNKAKAKNAIFYIIFKTGSGLEFKGIIKRATDGRPDRFSLEAKCPVL</sequence>
<dbReference type="PANTHER" id="PTHR31260:SF48">
    <property type="entry name" value="BNAC02G24000D PROTEIN"/>
    <property type="match status" value="1"/>
</dbReference>
<dbReference type="PANTHER" id="PTHR31260">
    <property type="entry name" value="CYSTATIN/MONELLIN SUPERFAMILY PROTEIN"/>
    <property type="match status" value="1"/>
</dbReference>
<name>A0A1J3IE72_NOCCA</name>
<evidence type="ECO:0000256" key="1">
    <source>
        <dbReference type="SAM" id="MobiDB-lite"/>
    </source>
</evidence>
<evidence type="ECO:0000313" key="2">
    <source>
        <dbReference type="EMBL" id="JAU77580.1"/>
    </source>
</evidence>
<feature type="region of interest" description="Disordered" evidence="1">
    <location>
        <begin position="23"/>
        <end position="54"/>
    </location>
</feature>
<feature type="compositionally biased region" description="Polar residues" evidence="1">
    <location>
        <begin position="36"/>
        <end position="45"/>
    </location>
</feature>
<organism evidence="2">
    <name type="scientific">Noccaea caerulescens</name>
    <name type="common">Alpine penny-cress</name>
    <name type="synonym">Thlaspi caerulescens</name>
    <dbReference type="NCBI Taxonomy" id="107243"/>
    <lineage>
        <taxon>Eukaryota</taxon>
        <taxon>Viridiplantae</taxon>
        <taxon>Streptophyta</taxon>
        <taxon>Embryophyta</taxon>
        <taxon>Tracheophyta</taxon>
        <taxon>Spermatophyta</taxon>
        <taxon>Magnoliopsida</taxon>
        <taxon>eudicotyledons</taxon>
        <taxon>Gunneridae</taxon>
        <taxon>Pentapetalae</taxon>
        <taxon>rosids</taxon>
        <taxon>malvids</taxon>
        <taxon>Brassicales</taxon>
        <taxon>Brassicaceae</taxon>
        <taxon>Coluteocarpeae</taxon>
        <taxon>Noccaea</taxon>
    </lineage>
</organism>
<dbReference type="EMBL" id="GEVM01028358">
    <property type="protein sequence ID" value="JAU77580.1"/>
    <property type="molecule type" value="Transcribed_RNA"/>
</dbReference>
<reference evidence="2" key="1">
    <citation type="submission" date="2016-07" db="EMBL/GenBank/DDBJ databases">
        <title>De novo transcriptome assembly of four accessions of the metal hyperaccumulator plant Noccaea caerulescens.</title>
        <authorList>
            <person name="Blande D."/>
            <person name="Halimaa P."/>
            <person name="Tervahauta A.I."/>
            <person name="Aarts M.G."/>
            <person name="Karenlampi S.O."/>
        </authorList>
    </citation>
    <scope>NUCLEOTIDE SEQUENCE</scope>
</reference>
<protein>
    <submittedName>
        <fullName evidence="2">UPF0725 protein</fullName>
    </submittedName>
</protein>